<evidence type="ECO:0000313" key="3">
    <source>
        <dbReference type="Proteomes" id="UP000507470"/>
    </source>
</evidence>
<dbReference type="Proteomes" id="UP000507470">
    <property type="component" value="Unassembled WGS sequence"/>
</dbReference>
<name>A0A6J8E9A7_MYTCO</name>
<dbReference type="PANTHER" id="PTHR46579:SF2">
    <property type="entry name" value="C2H2-TYPE DOMAIN-CONTAINING PROTEIN"/>
    <property type="match status" value="1"/>
</dbReference>
<dbReference type="OrthoDB" id="6021814at2759"/>
<dbReference type="AlphaFoldDB" id="A0A6J8E9A7"/>
<gene>
    <name evidence="2" type="ORF">MCOR_48831</name>
</gene>
<proteinExistence type="predicted"/>
<feature type="compositionally biased region" description="Polar residues" evidence="1">
    <location>
        <begin position="1"/>
        <end position="25"/>
    </location>
</feature>
<dbReference type="PANTHER" id="PTHR46579">
    <property type="entry name" value="F5/8 TYPE C DOMAIN-CONTAINING PROTEIN-RELATED"/>
    <property type="match status" value="1"/>
</dbReference>
<dbReference type="InterPro" id="IPR004242">
    <property type="entry name" value="Transposase_21"/>
</dbReference>
<dbReference type="EMBL" id="CACVKT020008608">
    <property type="protein sequence ID" value="CAC5416192.1"/>
    <property type="molecule type" value="Genomic_DNA"/>
</dbReference>
<evidence type="ECO:0008006" key="4">
    <source>
        <dbReference type="Google" id="ProtNLM"/>
    </source>
</evidence>
<dbReference type="Pfam" id="PF02992">
    <property type="entry name" value="Transposase_21"/>
    <property type="match status" value="1"/>
</dbReference>
<reference evidence="2 3" key="1">
    <citation type="submission" date="2020-06" db="EMBL/GenBank/DDBJ databases">
        <authorList>
            <person name="Li R."/>
            <person name="Bekaert M."/>
        </authorList>
    </citation>
    <scope>NUCLEOTIDE SEQUENCE [LARGE SCALE GENOMIC DNA]</scope>
    <source>
        <strain evidence="3">wild</strain>
    </source>
</reference>
<accession>A0A6J8E9A7</accession>
<keyword evidence="3" id="KW-1185">Reference proteome</keyword>
<sequence length="768" mass="88490">MSSTKRQLSVPHQSYRNKQKGNYAQENKWLCGKSSKNDSRDTASAQVLDDLESPDSNAPLGLEIKTPLTKCFALYKYDDCVKIIEGEKQSATCTNILFPNHTQIARRRPCGELLLKVVKLSDGSKCLYPFKTYCYKSIEQSLEQLLRVPDFQRKCEKWRERRQETGIMTDVFDGKIWKEFHLSDKKNFLKSEKNYGIMLNLDWFQPYEHVRYSVGVMYAVVLNLPREERFKLKNVILLGIIPDIGGEPPVQSFVAPLVDELKVAWERGFELCSYESPEIKLTYKFALMCVGCDIPATRKLCGFLGHTAKLGCSKCTKIFSGDFGARNYSGFDTENWIARDVQEHRRNMLQIQAARTKTERERLESIYGIRYSPLCDLDYFDPIRMSTIDPMHNFYQGTAKMMIKVWLELDIINAEKLREIQEKVDSVDAASNIGAIPKKNCLIINEADIRKFQSLIKKFCTEFEKEYGEERVTPNMHLHCHVADCIRDYGPVYSFWLFSFERYNGHLGSLPNNNRSIELQIMRRFNRDAFVNSTELPLLYKDTLSKHFVIRSQDSTERSCSSNDILRILYLSKRSAPIENQDWTNISAYHYTKAVVDVLSDEEQNVLKDMYRTIYPELQNASVPSSCRRCSVVSLSGEVFGSEKSRHKRSSYVMAYWNKPGGNILNEVGEGELTPGIIEKFIVHNLIVGDENNIHLLAKIRWMIPDANRLRHYCGEPVEVWSSNMHETNGPSAYMPVQRIFCRYVRANGNISGKPVAFVCPLNRGMNV</sequence>
<organism evidence="2 3">
    <name type="scientific">Mytilus coruscus</name>
    <name type="common">Sea mussel</name>
    <dbReference type="NCBI Taxonomy" id="42192"/>
    <lineage>
        <taxon>Eukaryota</taxon>
        <taxon>Metazoa</taxon>
        <taxon>Spiralia</taxon>
        <taxon>Lophotrochozoa</taxon>
        <taxon>Mollusca</taxon>
        <taxon>Bivalvia</taxon>
        <taxon>Autobranchia</taxon>
        <taxon>Pteriomorphia</taxon>
        <taxon>Mytilida</taxon>
        <taxon>Mytiloidea</taxon>
        <taxon>Mytilidae</taxon>
        <taxon>Mytilinae</taxon>
        <taxon>Mytilus</taxon>
    </lineage>
</organism>
<feature type="region of interest" description="Disordered" evidence="1">
    <location>
        <begin position="1"/>
        <end position="51"/>
    </location>
</feature>
<protein>
    <recommendedName>
        <fullName evidence="4">Transposase domain-containing protein</fullName>
    </recommendedName>
</protein>
<evidence type="ECO:0000256" key="1">
    <source>
        <dbReference type="SAM" id="MobiDB-lite"/>
    </source>
</evidence>
<evidence type="ECO:0000313" key="2">
    <source>
        <dbReference type="EMBL" id="CAC5416192.1"/>
    </source>
</evidence>